<feature type="domain" description="Mechanosensitive ion channel MscS" evidence="8">
    <location>
        <begin position="129"/>
        <end position="196"/>
    </location>
</feature>
<sequence>MRLYSMIALDIPAVREHLPFLQSVENSFAEVQEKFAKLIANLPLLVVAVLIVAFAMWFGSWVSRRMKILRRISNHNPYMDGLLRNIVKFLIVLGGVLIALDMLGATSLVGAVLGSAGVVGLVLGFAFKDIAENYVSGILLSIRQPFYPGDSVRIDTHEGRVVALTSRATLLMTPDGNQLLLPNATVFKSVMLNYTRNPRRRFDFSTNIDVGTSWSQAMNIGVETIAKIPGVLSDPAPSALIQNLADNGATLHFFGWIDQKKSDLSKTRSEAMRLVRRKLREAGITPPDATQKVVLARITNEEESTHIANEAQHAGDVSVDRTLDEAVAHANQTEGGNLLDDRP</sequence>
<feature type="transmembrane region" description="Helical" evidence="7">
    <location>
        <begin position="38"/>
        <end position="62"/>
    </location>
</feature>
<dbReference type="InterPro" id="IPR006685">
    <property type="entry name" value="MscS_channel_2nd"/>
</dbReference>
<feature type="transmembrane region" description="Helical" evidence="7">
    <location>
        <begin position="82"/>
        <end position="100"/>
    </location>
</feature>
<protein>
    <recommendedName>
        <fullName evidence="7">Small-conductance mechanosensitive channel</fullName>
    </recommendedName>
</protein>
<evidence type="ECO:0000256" key="5">
    <source>
        <dbReference type="ARBA" id="ARBA00022989"/>
    </source>
</evidence>
<evidence type="ECO:0000313" key="11">
    <source>
        <dbReference type="Proteomes" id="UP000824755"/>
    </source>
</evidence>
<gene>
    <name evidence="10" type="ORF">H8L67_06925</name>
</gene>
<name>A0ABX8WND4_9GAMM</name>
<feature type="domain" description="Mechanosensitive ion channel MscS C-terminal" evidence="9">
    <location>
        <begin position="203"/>
        <end position="284"/>
    </location>
</feature>
<comment type="subunit">
    <text evidence="7">Homoheptamer.</text>
</comment>
<dbReference type="Gene3D" id="2.30.30.60">
    <property type="match status" value="1"/>
</dbReference>
<evidence type="ECO:0000313" key="10">
    <source>
        <dbReference type="EMBL" id="QYR52338.1"/>
    </source>
</evidence>
<evidence type="ECO:0000256" key="4">
    <source>
        <dbReference type="ARBA" id="ARBA00022692"/>
    </source>
</evidence>
<keyword evidence="7" id="KW-0407">Ion channel</keyword>
<keyword evidence="11" id="KW-1185">Reference proteome</keyword>
<keyword evidence="7" id="KW-0406">Ion transport</keyword>
<keyword evidence="3" id="KW-1003">Cell membrane</keyword>
<keyword evidence="4 7" id="KW-0812">Transmembrane</keyword>
<comment type="subcellular location">
    <subcellularLocation>
        <location evidence="7">Cell inner membrane</location>
        <topology evidence="7">Multi-pass membrane protein</topology>
    </subcellularLocation>
    <subcellularLocation>
        <location evidence="1">Cell membrane</location>
        <topology evidence="1">Multi-pass membrane protein</topology>
    </subcellularLocation>
</comment>
<evidence type="ECO:0000256" key="7">
    <source>
        <dbReference type="RuleBase" id="RU369025"/>
    </source>
</evidence>
<keyword evidence="6 7" id="KW-0472">Membrane</keyword>
<evidence type="ECO:0000256" key="2">
    <source>
        <dbReference type="ARBA" id="ARBA00008017"/>
    </source>
</evidence>
<dbReference type="PANTHER" id="PTHR30221">
    <property type="entry name" value="SMALL-CONDUCTANCE MECHANOSENSITIVE CHANNEL"/>
    <property type="match status" value="1"/>
</dbReference>
<proteinExistence type="inferred from homology"/>
<dbReference type="RefSeq" id="WP_220379124.1">
    <property type="nucleotide sequence ID" value="NZ_CP080544.1"/>
</dbReference>
<evidence type="ECO:0000256" key="1">
    <source>
        <dbReference type="ARBA" id="ARBA00004651"/>
    </source>
</evidence>
<dbReference type="EMBL" id="CP080544">
    <property type="protein sequence ID" value="QYR52338.1"/>
    <property type="molecule type" value="Genomic_DNA"/>
</dbReference>
<organism evidence="10 11">
    <name type="scientific">Lysobacter soyae</name>
    <dbReference type="NCBI Taxonomy" id="2764185"/>
    <lineage>
        <taxon>Bacteria</taxon>
        <taxon>Pseudomonadati</taxon>
        <taxon>Pseudomonadota</taxon>
        <taxon>Gammaproteobacteria</taxon>
        <taxon>Lysobacterales</taxon>
        <taxon>Lysobacteraceae</taxon>
        <taxon>Lysobacter</taxon>
    </lineage>
</organism>
<dbReference type="Gene3D" id="1.10.287.1260">
    <property type="match status" value="1"/>
</dbReference>
<keyword evidence="7" id="KW-0997">Cell inner membrane</keyword>
<feature type="transmembrane region" description="Helical" evidence="7">
    <location>
        <begin position="106"/>
        <end position="127"/>
    </location>
</feature>
<dbReference type="InterPro" id="IPR011066">
    <property type="entry name" value="MscS_channel_C_sf"/>
</dbReference>
<accession>A0ABX8WND4</accession>
<dbReference type="Gene3D" id="3.30.70.100">
    <property type="match status" value="1"/>
</dbReference>
<evidence type="ECO:0000259" key="9">
    <source>
        <dbReference type="Pfam" id="PF21082"/>
    </source>
</evidence>
<dbReference type="InterPro" id="IPR045275">
    <property type="entry name" value="MscS_archaea/bacteria_type"/>
</dbReference>
<dbReference type="Proteomes" id="UP000824755">
    <property type="component" value="Chromosome"/>
</dbReference>
<comment type="similarity">
    <text evidence="2 7">Belongs to the MscS (TC 1.A.23) family.</text>
</comment>
<evidence type="ECO:0000256" key="6">
    <source>
        <dbReference type="ARBA" id="ARBA00023136"/>
    </source>
</evidence>
<keyword evidence="7" id="KW-0813">Transport</keyword>
<dbReference type="InterPro" id="IPR010920">
    <property type="entry name" value="LSM_dom_sf"/>
</dbReference>
<dbReference type="InterPro" id="IPR011014">
    <property type="entry name" value="MscS_channel_TM-2"/>
</dbReference>
<dbReference type="InterPro" id="IPR049278">
    <property type="entry name" value="MS_channel_C"/>
</dbReference>
<dbReference type="Pfam" id="PF00924">
    <property type="entry name" value="MS_channel_2nd"/>
    <property type="match status" value="1"/>
</dbReference>
<dbReference type="InterPro" id="IPR023408">
    <property type="entry name" value="MscS_beta-dom_sf"/>
</dbReference>
<evidence type="ECO:0000256" key="3">
    <source>
        <dbReference type="ARBA" id="ARBA00022475"/>
    </source>
</evidence>
<keyword evidence="5 7" id="KW-1133">Transmembrane helix</keyword>
<reference evidence="10 11" key="1">
    <citation type="submission" date="2021-08" db="EMBL/GenBank/DDBJ databases">
        <title>Lysobacter sp. strain CJ11 Genome sequencing and assembly.</title>
        <authorList>
            <person name="Kim I."/>
        </authorList>
    </citation>
    <scope>NUCLEOTIDE SEQUENCE [LARGE SCALE GENOMIC DNA]</scope>
    <source>
        <strain evidence="10 11">CJ11</strain>
    </source>
</reference>
<comment type="function">
    <text evidence="7">Mechanosensitive channel that participates in the regulation of osmotic pressure changes within the cell, opening in response to stretch forces in the membrane lipid bilayer, without the need for other proteins. Contributes to normal resistance to hypoosmotic shock. Forms an ion channel of 1.0 nanosiemens conductance with a slight preference for anions.</text>
</comment>
<dbReference type="SUPFAM" id="SSF82861">
    <property type="entry name" value="Mechanosensitive channel protein MscS (YggB), transmembrane region"/>
    <property type="match status" value="1"/>
</dbReference>
<comment type="caution">
    <text evidence="7">Lacks conserved residue(s) required for the propagation of feature annotation.</text>
</comment>
<dbReference type="SUPFAM" id="SSF82689">
    <property type="entry name" value="Mechanosensitive channel protein MscS (YggB), C-terminal domain"/>
    <property type="match status" value="1"/>
</dbReference>
<dbReference type="Pfam" id="PF21082">
    <property type="entry name" value="MS_channel_3rd"/>
    <property type="match status" value="1"/>
</dbReference>
<dbReference type="PANTHER" id="PTHR30221:SF1">
    <property type="entry name" value="SMALL-CONDUCTANCE MECHANOSENSITIVE CHANNEL"/>
    <property type="match status" value="1"/>
</dbReference>
<dbReference type="SUPFAM" id="SSF50182">
    <property type="entry name" value="Sm-like ribonucleoproteins"/>
    <property type="match status" value="1"/>
</dbReference>
<evidence type="ECO:0000259" key="8">
    <source>
        <dbReference type="Pfam" id="PF00924"/>
    </source>
</evidence>